<accession>A0A840SKI2</accession>
<reference evidence="1 2" key="1">
    <citation type="submission" date="2020-08" db="EMBL/GenBank/DDBJ databases">
        <title>Genomic Encyclopedia of Type Strains, Phase IV (KMG-IV): sequencing the most valuable type-strain genomes for metagenomic binning, comparative biology and taxonomic classification.</title>
        <authorList>
            <person name="Goeker M."/>
        </authorList>
    </citation>
    <scope>NUCLEOTIDE SEQUENCE [LARGE SCALE GENOMIC DNA]</scope>
    <source>
        <strain evidence="1 2">DSM 101730</strain>
    </source>
</reference>
<dbReference type="EMBL" id="JACHFM010000001">
    <property type="protein sequence ID" value="MBB5220396.1"/>
    <property type="molecule type" value="Genomic_DNA"/>
</dbReference>
<comment type="caution">
    <text evidence="1">The sequence shown here is derived from an EMBL/GenBank/DDBJ whole genome shotgun (WGS) entry which is preliminary data.</text>
</comment>
<dbReference type="RefSeq" id="WP_184146450.1">
    <property type="nucleotide sequence ID" value="NZ_JACHFM010000001.1"/>
</dbReference>
<proteinExistence type="predicted"/>
<organism evidence="1 2">
    <name type="scientific">Amaricoccus macauensis</name>
    <dbReference type="NCBI Taxonomy" id="57001"/>
    <lineage>
        <taxon>Bacteria</taxon>
        <taxon>Pseudomonadati</taxon>
        <taxon>Pseudomonadota</taxon>
        <taxon>Alphaproteobacteria</taxon>
        <taxon>Rhodobacterales</taxon>
        <taxon>Paracoccaceae</taxon>
        <taxon>Amaricoccus</taxon>
    </lineage>
</organism>
<gene>
    <name evidence="1" type="ORF">HNP73_000317</name>
</gene>
<keyword evidence="2" id="KW-1185">Reference proteome</keyword>
<dbReference type="AlphaFoldDB" id="A0A840SKI2"/>
<protein>
    <submittedName>
        <fullName evidence="1">ABC-type Fe3+/spermidine/putrescine transport system ATPase subunit</fullName>
    </submittedName>
</protein>
<name>A0A840SKI2_9RHOB</name>
<dbReference type="Proteomes" id="UP000549457">
    <property type="component" value="Unassembled WGS sequence"/>
</dbReference>
<evidence type="ECO:0000313" key="2">
    <source>
        <dbReference type="Proteomes" id="UP000549457"/>
    </source>
</evidence>
<sequence length="123" mass="12676">MSALPERGAVVIAQEGSPEDLYSRPRTLFAADFIGNNGRLEGKVIETRDGFTSLDCDGLRVAGRIGVAQRSPGDSATAGARLDRLGLGAPGSLTAPRCAASPRCSSASSGRTFTVSATTASRY</sequence>
<evidence type="ECO:0000313" key="1">
    <source>
        <dbReference type="EMBL" id="MBB5220396.1"/>
    </source>
</evidence>